<protein>
    <submittedName>
        <fullName evidence="3">Uncharacterized protein</fullName>
    </submittedName>
</protein>
<feature type="compositionally biased region" description="Low complexity" evidence="2">
    <location>
        <begin position="1233"/>
        <end position="1244"/>
    </location>
</feature>
<feature type="region of interest" description="Disordered" evidence="2">
    <location>
        <begin position="1225"/>
        <end position="1277"/>
    </location>
</feature>
<feature type="compositionally biased region" description="Basic and acidic residues" evidence="2">
    <location>
        <begin position="1246"/>
        <end position="1256"/>
    </location>
</feature>
<evidence type="ECO:0000256" key="1">
    <source>
        <dbReference type="SAM" id="Coils"/>
    </source>
</evidence>
<keyword evidence="1" id="KW-0175">Coiled coil</keyword>
<evidence type="ECO:0000256" key="2">
    <source>
        <dbReference type="SAM" id="MobiDB-lite"/>
    </source>
</evidence>
<accession>A0AAD8HMW4</accession>
<sequence>MATTAFVSSGLEFVPNNYTAPLNTANAPEAFHMIQKFLAQSAIGRALVEPATLSGLQIKAFWESGVYDDGGETGNPSIIFEFEETEYVITAGTIRAAMGFPEYPSYTVGMGDEDLIRMMREIGYSGPLTKIGQLKRPFLRKEWSFFFDCITRTFGKKCTNWDAIPTDSLQIGFCQLLFSYCVEGVNVVEADVSCFKLHKRVFTDLVNKDVKKGVVGDLLLLASMQQFLNAQVNSSTQEVPSLISVTPASGGRTKYMGSKPARISKPSSEAEPSVSPSQRLKKSKTRAFKRKVRAQRPCSEEARVSASEDEAEDSQTLSKRRKLVATYLFDEEEEAELPVNSAVVIQEAVLRETTMLSEDRANLDESEAPASENEEIVTETVPQDTPAIVVEEDILNANEDRMFVNTEAHEVFVQEDAANTEAVNLDRINTEDNLMDLDLEAPTSKANDVVEEAATHSDSRVFDFEAHTSIHSDHYTEGVEADQVTDQIEESLATHTEIISCDLDKGEEVNQMIKVTETILDEAVIEKEAADELNSDIPEAVEEEKIDEAAQFTAENILTENEADNNEEAGNDAEGSHSHPGIQVSLADDVNSDEAREVNRQTNEHFQNMYYNKWADADCVFSAQRAADFLSDFVKKISNTDVLTSLHATVVQVKSLNNRFDENQQMLTNLRNEVSMKDLTFKSDRTYYYAMLKQQAKDSEEIKKRLGKVEENQNAMSTQLNSISTAIELLTSVLLSDDVKKGESVSKDKCKDTQALRRRDDSTDGGSKENKRKIFAQRQSRTSVNSDRQTNSDKINSGGQSTSKLKSLVVSTNPSTDEEIAAKIFMKEHGKNVTIEDIQAEEQMLAEEHKKNLEAGIYKKKEIKAPRKKEVGISIKENTQQSIQYTRRPVIGNSDKGKGIMIEEPNLKKKNYSTSDIAQVETRLAKSTSDAAQVDDTTKVMTTSDVAQVVQKSTQLPGFCKPKILEDLKLEAVNFSVTRTVLGKEGKDKSGLGSHRERRINTSPMDQSSLAVSGIITQENLDMLDSVQMIFHKVLKKEFLLYFMNDGRVYKVAESDINLKSYQELEYVLYLLKVKNRNTHNTASVIREKMLRSKMMLGGGVSSAYIPKYRNAHGKIVEMKRNSAKFRTALGTKVLEFNLESDKAYYIKLGNEMRKNSIYSLRAAIYQTGEFDPELKEVKKIMVEELERAEKKLLSDYIRTVPDIQEIKFIMFRWSSDSPNLYPGFGGRHRLVSEQQPSSSSSDSDPSEHTVEDRHVPGGRAGPSRPIRPPPGHAAVRRDHVLCPVPLRRVAPVPGSHASVSGPLYQMTQPPVPHHDYQRLRGEREYFYRQVLEMRETRSTETAVAQERDTLRVQIGEIQMRLRVTRTLVETRLHGLVSSREGETVAGMRERLDYAMREIGEVAGPALWEARDDDP</sequence>
<dbReference type="Proteomes" id="UP001237642">
    <property type="component" value="Unassembled WGS sequence"/>
</dbReference>
<feature type="region of interest" description="Disordered" evidence="2">
    <location>
        <begin position="744"/>
        <end position="811"/>
    </location>
</feature>
<feature type="region of interest" description="Disordered" evidence="2">
    <location>
        <begin position="565"/>
        <end position="584"/>
    </location>
</feature>
<reference evidence="3" key="1">
    <citation type="submission" date="2023-02" db="EMBL/GenBank/DDBJ databases">
        <title>Genome of toxic invasive species Heracleum sosnowskyi carries increased number of genes despite the absence of recent whole-genome duplications.</title>
        <authorList>
            <person name="Schelkunov M."/>
            <person name="Shtratnikova V."/>
            <person name="Makarenko M."/>
            <person name="Klepikova A."/>
            <person name="Omelchenko D."/>
            <person name="Novikova G."/>
            <person name="Obukhova E."/>
            <person name="Bogdanov V."/>
            <person name="Penin A."/>
            <person name="Logacheva M."/>
        </authorList>
    </citation>
    <scope>NUCLEOTIDE SEQUENCE</scope>
    <source>
        <strain evidence="3">Hsosn_3</strain>
        <tissue evidence="3">Leaf</tissue>
    </source>
</reference>
<feature type="compositionally biased region" description="Basic and acidic residues" evidence="2">
    <location>
        <begin position="744"/>
        <end position="769"/>
    </location>
</feature>
<feature type="compositionally biased region" description="Low complexity" evidence="2">
    <location>
        <begin position="264"/>
        <end position="277"/>
    </location>
</feature>
<gene>
    <name evidence="3" type="ORF">POM88_036163</name>
</gene>
<proteinExistence type="predicted"/>
<dbReference type="EMBL" id="JAUIZM010000008">
    <property type="protein sequence ID" value="KAK1370071.1"/>
    <property type="molecule type" value="Genomic_DNA"/>
</dbReference>
<evidence type="ECO:0000313" key="3">
    <source>
        <dbReference type="EMBL" id="KAK1370071.1"/>
    </source>
</evidence>
<name>A0AAD8HMW4_9APIA</name>
<comment type="caution">
    <text evidence="3">The sequence shown here is derived from an EMBL/GenBank/DDBJ whole genome shotgun (WGS) entry which is preliminary data.</text>
</comment>
<feature type="compositionally biased region" description="Polar residues" evidence="2">
    <location>
        <begin position="777"/>
        <end position="811"/>
    </location>
</feature>
<feature type="coiled-coil region" evidence="1">
    <location>
        <begin position="653"/>
        <end position="712"/>
    </location>
</feature>
<feature type="compositionally biased region" description="Basic residues" evidence="2">
    <location>
        <begin position="279"/>
        <end position="294"/>
    </location>
</feature>
<keyword evidence="4" id="KW-1185">Reference proteome</keyword>
<organism evidence="3 4">
    <name type="scientific">Heracleum sosnowskyi</name>
    <dbReference type="NCBI Taxonomy" id="360622"/>
    <lineage>
        <taxon>Eukaryota</taxon>
        <taxon>Viridiplantae</taxon>
        <taxon>Streptophyta</taxon>
        <taxon>Embryophyta</taxon>
        <taxon>Tracheophyta</taxon>
        <taxon>Spermatophyta</taxon>
        <taxon>Magnoliopsida</taxon>
        <taxon>eudicotyledons</taxon>
        <taxon>Gunneridae</taxon>
        <taxon>Pentapetalae</taxon>
        <taxon>asterids</taxon>
        <taxon>campanulids</taxon>
        <taxon>Apiales</taxon>
        <taxon>Apiaceae</taxon>
        <taxon>Apioideae</taxon>
        <taxon>apioid superclade</taxon>
        <taxon>Tordylieae</taxon>
        <taxon>Tordyliinae</taxon>
        <taxon>Heracleum</taxon>
    </lineage>
</organism>
<feature type="region of interest" description="Disordered" evidence="2">
    <location>
        <begin position="1294"/>
        <end position="1316"/>
    </location>
</feature>
<feature type="region of interest" description="Disordered" evidence="2">
    <location>
        <begin position="248"/>
        <end position="317"/>
    </location>
</feature>
<evidence type="ECO:0000313" key="4">
    <source>
        <dbReference type="Proteomes" id="UP001237642"/>
    </source>
</evidence>
<reference evidence="3" key="2">
    <citation type="submission" date="2023-05" db="EMBL/GenBank/DDBJ databases">
        <authorList>
            <person name="Schelkunov M.I."/>
        </authorList>
    </citation>
    <scope>NUCLEOTIDE SEQUENCE</scope>
    <source>
        <strain evidence="3">Hsosn_3</strain>
        <tissue evidence="3">Leaf</tissue>
    </source>
</reference>